<organism evidence="1 2">
    <name type="scientific">Caldicoprobacter faecalis</name>
    <dbReference type="NCBI Taxonomy" id="937334"/>
    <lineage>
        <taxon>Bacteria</taxon>
        <taxon>Bacillati</taxon>
        <taxon>Bacillota</taxon>
        <taxon>Clostridia</taxon>
        <taxon>Caldicoprobacterales</taxon>
        <taxon>Caldicoprobacteraceae</taxon>
        <taxon>Caldicoprobacter</taxon>
    </lineage>
</organism>
<name>A0A1I5YCE8_9FIRM</name>
<dbReference type="Proteomes" id="UP000198577">
    <property type="component" value="Unassembled WGS sequence"/>
</dbReference>
<dbReference type="PIRSF" id="PIRSF018637">
    <property type="entry name" value="TrmK"/>
    <property type="match status" value="1"/>
</dbReference>
<dbReference type="Pfam" id="PF12847">
    <property type="entry name" value="Methyltransf_18"/>
    <property type="match status" value="1"/>
</dbReference>
<keyword evidence="2" id="KW-1185">Reference proteome</keyword>
<dbReference type="InterPro" id="IPR006901">
    <property type="entry name" value="TrmK"/>
</dbReference>
<keyword evidence="1" id="KW-0808">Transferase</keyword>
<dbReference type="SUPFAM" id="SSF53335">
    <property type="entry name" value="S-adenosyl-L-methionine-dependent methyltransferases"/>
    <property type="match status" value="1"/>
</dbReference>
<dbReference type="InterPro" id="IPR029063">
    <property type="entry name" value="SAM-dependent_MTases_sf"/>
</dbReference>
<gene>
    <name evidence="1" type="ORF">SAMN05444406_1422</name>
</gene>
<dbReference type="AlphaFoldDB" id="A0A1I5YCE8"/>
<protein>
    <submittedName>
        <fullName evidence="1">tRNA (Adenine22-N1)-methyltransferase</fullName>
    </submittedName>
</protein>
<dbReference type="GO" id="GO:0032259">
    <property type="term" value="P:methylation"/>
    <property type="evidence" value="ECO:0007669"/>
    <property type="project" value="UniProtKB-KW"/>
</dbReference>
<dbReference type="Gene3D" id="3.40.50.150">
    <property type="entry name" value="Vaccinia Virus protein VP39"/>
    <property type="match status" value="1"/>
</dbReference>
<dbReference type="OrthoDB" id="5881184at2"/>
<dbReference type="STRING" id="937334.SAMN05444406_1422"/>
<evidence type="ECO:0000313" key="2">
    <source>
        <dbReference type="Proteomes" id="UP000198577"/>
    </source>
</evidence>
<keyword evidence="1" id="KW-0489">Methyltransferase</keyword>
<dbReference type="EMBL" id="FOXR01000042">
    <property type="protein sequence ID" value="SFQ41859.1"/>
    <property type="molecule type" value="Genomic_DNA"/>
</dbReference>
<evidence type="ECO:0000313" key="1">
    <source>
        <dbReference type="EMBL" id="SFQ41859.1"/>
    </source>
</evidence>
<reference evidence="1 2" key="1">
    <citation type="submission" date="2016-10" db="EMBL/GenBank/DDBJ databases">
        <authorList>
            <person name="de Groot N.N."/>
        </authorList>
    </citation>
    <scope>NUCLEOTIDE SEQUENCE [LARGE SCALE GENOMIC DNA]</scope>
    <source>
        <strain evidence="1 2">DSM 20678</strain>
    </source>
</reference>
<dbReference type="CDD" id="cd02440">
    <property type="entry name" value="AdoMet_MTases"/>
    <property type="match status" value="1"/>
</dbReference>
<dbReference type="GO" id="GO:0160105">
    <property type="term" value="F:tRNA (adenine(22)-N1)-methyltransferase activity"/>
    <property type="evidence" value="ECO:0007669"/>
    <property type="project" value="InterPro"/>
</dbReference>
<proteinExistence type="predicted"/>
<sequence length="237" mass="26811">MRLKGRLLSVAEMVPRSKCVVDVGTDHGRLPVWLVKSGIAERAIVTDISAASLKKAEALIKAHGLESKIEPRVGDGLSVVYPGEADTVIVAGMGGLLIRDILKNAPHVTASVKTFVLQPMRAQGLLRKWLADNGYTIVDESLVREKDKFYEVIVARHGRQHIPKDVYYDIGYMLIKKQDPLLKEFIEHKMAKIAAIIEQLESQGTPDSKKELDEFKRKLEEYREVYQWVTRYDRSSR</sequence>
<accession>A0A1I5YCE8</accession>
<dbReference type="PANTHER" id="PTHR38451:SF1">
    <property type="entry name" value="TRNA (ADENINE(22)-N(1))-METHYLTRANSFERASE"/>
    <property type="match status" value="1"/>
</dbReference>
<dbReference type="PANTHER" id="PTHR38451">
    <property type="entry name" value="TRNA (ADENINE(22)-N(1))-METHYLTRANSFERASE"/>
    <property type="match status" value="1"/>
</dbReference>